<dbReference type="InterPro" id="IPR011035">
    <property type="entry name" value="Ribosomal_bL25/Gln-tRNA_synth"/>
</dbReference>
<dbReference type="GO" id="GO:0006425">
    <property type="term" value="P:glutaminyl-tRNA aminoacylation"/>
    <property type="evidence" value="ECO:0007669"/>
    <property type="project" value="UniProtKB-UniRule"/>
</dbReference>
<dbReference type="InterPro" id="IPR050132">
    <property type="entry name" value="Gln/Glu-tRNA_Ligase"/>
</dbReference>
<dbReference type="InterPro" id="IPR020059">
    <property type="entry name" value="Glu/Gln-tRNA-synth_Ib_codon-bd"/>
</dbReference>
<dbReference type="InterPro" id="IPR020058">
    <property type="entry name" value="Glu/Gln-tRNA-synth_Ib_cat-dom"/>
</dbReference>
<dbReference type="AlphaFoldDB" id="A0A1X7DHY1"/>
<dbReference type="FunFam" id="3.40.50.620:FF:000037">
    <property type="entry name" value="Glutamine--tRNA ligase cytoplasmic"/>
    <property type="match status" value="1"/>
</dbReference>
<dbReference type="EC" id="6.1.1.18" evidence="9"/>
<dbReference type="CDD" id="cd00807">
    <property type="entry name" value="GlnRS_core"/>
    <property type="match status" value="1"/>
</dbReference>
<dbReference type="Gene3D" id="3.40.50.620">
    <property type="entry name" value="HUPs"/>
    <property type="match status" value="1"/>
</dbReference>
<feature type="binding site" evidence="9">
    <location>
        <begin position="45"/>
        <end position="51"/>
    </location>
    <ligand>
        <name>ATP</name>
        <dbReference type="ChEBI" id="CHEBI:30616"/>
    </ligand>
</feature>
<dbReference type="RefSeq" id="WP_085101617.1">
    <property type="nucleotide sequence ID" value="NZ_FWZU01000003.1"/>
</dbReference>
<dbReference type="Pfam" id="PF00749">
    <property type="entry name" value="tRNA-synt_1c"/>
    <property type="match status" value="1"/>
</dbReference>
<keyword evidence="2 9" id="KW-0963">Cytoplasm</keyword>
<feature type="binding site" evidence="9">
    <location>
        <begin position="272"/>
        <end position="274"/>
    </location>
    <ligand>
        <name>ATP</name>
        <dbReference type="ChEBI" id="CHEBI:30616"/>
    </ligand>
</feature>
<dbReference type="PANTHER" id="PTHR43097:SF5">
    <property type="entry name" value="GLUTAMATE--TRNA LIGASE"/>
    <property type="match status" value="1"/>
</dbReference>
<dbReference type="SUPFAM" id="SSF50715">
    <property type="entry name" value="Ribosomal protein L25-like"/>
    <property type="match status" value="1"/>
</dbReference>
<dbReference type="NCBIfam" id="NF011291">
    <property type="entry name" value="PRK14703.1"/>
    <property type="match status" value="1"/>
</dbReference>
<dbReference type="PANTHER" id="PTHR43097">
    <property type="entry name" value="GLUTAMINE-TRNA LIGASE"/>
    <property type="match status" value="1"/>
</dbReference>
<evidence type="ECO:0000313" key="15">
    <source>
        <dbReference type="Proteomes" id="UP000192906"/>
    </source>
</evidence>
<feature type="short sequence motif" description="'HIGH' region" evidence="9">
    <location>
        <begin position="38"/>
        <end position="48"/>
    </location>
</feature>
<gene>
    <name evidence="9" type="primary">glnS</name>
    <name evidence="14" type="ORF">SAMN06295933_1923</name>
</gene>
<feature type="domain" description="Glutamyl/glutaminyl-tRNA synthetase class Ib catalytic" evidence="11">
    <location>
        <begin position="32"/>
        <end position="340"/>
    </location>
</feature>
<evidence type="ECO:0000256" key="6">
    <source>
        <dbReference type="ARBA" id="ARBA00022917"/>
    </source>
</evidence>
<feature type="domain" description="Glutamyl/glutaminyl-tRNA synthetase class Ib anti-codon binding" evidence="12">
    <location>
        <begin position="343"/>
        <end position="443"/>
    </location>
</feature>
<accession>A0A1X7DHY1</accession>
<feature type="binding site" evidence="9">
    <location>
        <position position="235"/>
    </location>
    <ligand>
        <name>ATP</name>
        <dbReference type="ChEBI" id="CHEBI:30616"/>
    </ligand>
</feature>
<dbReference type="GO" id="GO:0005524">
    <property type="term" value="F:ATP binding"/>
    <property type="evidence" value="ECO:0007669"/>
    <property type="project" value="UniProtKB-UniRule"/>
</dbReference>
<evidence type="ECO:0000256" key="1">
    <source>
        <dbReference type="ARBA" id="ARBA00005594"/>
    </source>
</evidence>
<dbReference type="OrthoDB" id="9807503at2"/>
<evidence type="ECO:0000256" key="9">
    <source>
        <dbReference type="HAMAP-Rule" id="MF_00126"/>
    </source>
</evidence>
<organism evidence="14 15">
    <name type="scientific">Desulfovibrio gilichinskyi</name>
    <dbReference type="NCBI Taxonomy" id="1519643"/>
    <lineage>
        <taxon>Bacteria</taxon>
        <taxon>Pseudomonadati</taxon>
        <taxon>Thermodesulfobacteriota</taxon>
        <taxon>Desulfovibrionia</taxon>
        <taxon>Desulfovibrionales</taxon>
        <taxon>Desulfovibrionaceae</taxon>
        <taxon>Desulfovibrio</taxon>
    </lineage>
</organism>
<keyword evidence="5 9" id="KW-0067">ATP-binding</keyword>
<dbReference type="InterPro" id="IPR004514">
    <property type="entry name" value="Gln-tRNA-synth"/>
</dbReference>
<dbReference type="InterPro" id="IPR049437">
    <property type="entry name" value="tRNA-synt_1c_C2"/>
</dbReference>
<evidence type="ECO:0000256" key="3">
    <source>
        <dbReference type="ARBA" id="ARBA00022598"/>
    </source>
</evidence>
<dbReference type="NCBIfam" id="TIGR00440">
    <property type="entry name" value="glnS"/>
    <property type="match status" value="1"/>
</dbReference>
<reference evidence="15" key="1">
    <citation type="submission" date="2017-04" db="EMBL/GenBank/DDBJ databases">
        <authorList>
            <person name="Varghese N."/>
            <person name="Submissions S."/>
        </authorList>
    </citation>
    <scope>NUCLEOTIDE SEQUENCE [LARGE SCALE GENOMIC DNA]</scope>
    <source>
        <strain evidence="15">K3S</strain>
    </source>
</reference>
<evidence type="ECO:0000259" key="12">
    <source>
        <dbReference type="Pfam" id="PF03950"/>
    </source>
</evidence>
<comment type="catalytic activity">
    <reaction evidence="8 9">
        <text>tRNA(Gln) + L-glutamine + ATP = L-glutaminyl-tRNA(Gln) + AMP + diphosphate</text>
        <dbReference type="Rhea" id="RHEA:20121"/>
        <dbReference type="Rhea" id="RHEA-COMP:9662"/>
        <dbReference type="Rhea" id="RHEA-COMP:9681"/>
        <dbReference type="ChEBI" id="CHEBI:30616"/>
        <dbReference type="ChEBI" id="CHEBI:33019"/>
        <dbReference type="ChEBI" id="CHEBI:58359"/>
        <dbReference type="ChEBI" id="CHEBI:78442"/>
        <dbReference type="ChEBI" id="CHEBI:78521"/>
        <dbReference type="ChEBI" id="CHEBI:456215"/>
        <dbReference type="EC" id="6.1.1.18"/>
    </reaction>
</comment>
<dbReference type="EMBL" id="FWZU01000003">
    <property type="protein sequence ID" value="SMF15700.1"/>
    <property type="molecule type" value="Genomic_DNA"/>
</dbReference>
<feature type="binding site" evidence="9">
    <location>
        <begin position="39"/>
        <end position="41"/>
    </location>
    <ligand>
        <name>ATP</name>
        <dbReference type="ChEBI" id="CHEBI:30616"/>
    </ligand>
</feature>
<dbReference type="FunFam" id="2.40.240.10:FF:000001">
    <property type="entry name" value="Glutamine--tRNA ligase"/>
    <property type="match status" value="1"/>
</dbReference>
<evidence type="ECO:0000256" key="10">
    <source>
        <dbReference type="RuleBase" id="RU363037"/>
    </source>
</evidence>
<keyword evidence="6 9" id="KW-0648">Protein biosynthesis</keyword>
<comment type="caution">
    <text evidence="9">Lacks conserved residue(s) required for the propagation of feature annotation.</text>
</comment>
<dbReference type="GO" id="GO:0004819">
    <property type="term" value="F:glutamine-tRNA ligase activity"/>
    <property type="evidence" value="ECO:0007669"/>
    <property type="project" value="UniProtKB-UniRule"/>
</dbReference>
<dbReference type="InterPro" id="IPR014729">
    <property type="entry name" value="Rossmann-like_a/b/a_fold"/>
</dbReference>
<dbReference type="SUPFAM" id="SSF52374">
    <property type="entry name" value="Nucleotidylyl transferase"/>
    <property type="match status" value="1"/>
</dbReference>
<dbReference type="Proteomes" id="UP000192906">
    <property type="component" value="Unassembled WGS sequence"/>
</dbReference>
<dbReference type="STRING" id="1519643.SAMN06295933_1923"/>
<sequence>MSDNITESTVPKNFIAAIIEKDNETGKYDGRVATRFPPEPNGYLHIGHAKSICLNFGLAKGFGGTCNLRFDDTNPSKEEVEYVNSIQEDVRWLGFDWDDRLFYSSDYFDKLYEFAVQLIKDGKAYVDSLSAEEIREYRGTLTEPGKDSPYRTRSVEENFDLFERMKNGEFADGEHLLRAKIDMSSPNVIMRDPALYRIRKVAHHRTGDKWCIYPMYDFTHCISDSLEKVTHSVCTLEFENNRPLYDWVLENLGIYRPQQIEFARLNLSYTVMSKRRLIQLVEEGHVSGWDDPRMSTISGMRRRGYPAAAIRNFCERIGVAKATNMVDFALLEFSVREELNAHSPRYMGVINPLKVVIENYPEDKTEEFEFQNNPEDPEAGTRMVPFSKVLYIERDDFMEDAPKKFFRLAPGREVRLRYAYYIKCTDVIKDESGEIIELRCTYDPDSKGGGSTDGRKVKGTLHWVSVAHAKEVEVRLYEHLFTKENPMDNKDGSDFKDHINPDSLRVLPKCYVEPILGDVQPGFKCQFERIGYFCVDKDSTPENPVFNRTSTLKDTWKKIEKKQNGK</sequence>
<dbReference type="PRINTS" id="PR00987">
    <property type="entry name" value="TRNASYNTHGLU"/>
</dbReference>
<dbReference type="HAMAP" id="MF_00126">
    <property type="entry name" value="Gln_tRNA_synth"/>
    <property type="match status" value="1"/>
</dbReference>
<protein>
    <recommendedName>
        <fullName evidence="9">Glutamine--tRNA ligase</fullName>
        <ecNumber evidence="9">6.1.1.18</ecNumber>
    </recommendedName>
    <alternativeName>
        <fullName evidence="9">Glutaminyl-tRNA synthetase</fullName>
        <shortName evidence="9">GlnRS</shortName>
    </alternativeName>
</protein>
<dbReference type="InterPro" id="IPR022861">
    <property type="entry name" value="Gln_tRNA_ligase_bac"/>
</dbReference>
<dbReference type="GO" id="GO:0005829">
    <property type="term" value="C:cytosol"/>
    <property type="evidence" value="ECO:0007669"/>
    <property type="project" value="TreeGrafter"/>
</dbReference>
<dbReference type="Pfam" id="PF03950">
    <property type="entry name" value="tRNA-synt_1c_C"/>
    <property type="match status" value="1"/>
</dbReference>
<keyword evidence="4 9" id="KW-0547">Nucleotide-binding</keyword>
<evidence type="ECO:0000259" key="13">
    <source>
        <dbReference type="Pfam" id="PF20974"/>
    </source>
</evidence>
<dbReference type="GO" id="GO:0006424">
    <property type="term" value="P:glutamyl-tRNA aminoacylation"/>
    <property type="evidence" value="ECO:0007669"/>
    <property type="project" value="UniProtKB-UniRule"/>
</dbReference>
<evidence type="ECO:0000259" key="11">
    <source>
        <dbReference type="Pfam" id="PF00749"/>
    </source>
</evidence>
<feature type="domain" description="tRNA synthetases class I (E and Q) anti-codon binding" evidence="13">
    <location>
        <begin position="460"/>
        <end position="536"/>
    </location>
</feature>
<comment type="subcellular location">
    <subcellularLocation>
        <location evidence="9">Cytoplasm</location>
    </subcellularLocation>
</comment>
<evidence type="ECO:0000256" key="5">
    <source>
        <dbReference type="ARBA" id="ARBA00022840"/>
    </source>
</evidence>
<dbReference type="PROSITE" id="PS00178">
    <property type="entry name" value="AA_TRNA_LIGASE_I"/>
    <property type="match status" value="1"/>
</dbReference>
<proteinExistence type="inferred from homology"/>
<keyword evidence="15" id="KW-1185">Reference proteome</keyword>
<comment type="similarity">
    <text evidence="1 9 10">Belongs to the class-I aminoacyl-tRNA synthetase family.</text>
</comment>
<comment type="subunit">
    <text evidence="9">Monomer.</text>
</comment>
<feature type="binding site" evidence="9">
    <location>
        <position position="71"/>
    </location>
    <ligand>
        <name>L-glutamine</name>
        <dbReference type="ChEBI" id="CHEBI:58359"/>
    </ligand>
</feature>
<keyword evidence="7 9" id="KW-0030">Aminoacyl-tRNA synthetase</keyword>
<feature type="short sequence motif" description="'KMSKS' region" evidence="9">
    <location>
        <begin position="271"/>
        <end position="275"/>
    </location>
</feature>
<dbReference type="InterPro" id="IPR000924">
    <property type="entry name" value="Glu/Gln-tRNA-synth"/>
</dbReference>
<dbReference type="InterPro" id="IPR001412">
    <property type="entry name" value="aa-tRNA-synth_I_CS"/>
</dbReference>
<evidence type="ECO:0000313" key="14">
    <source>
        <dbReference type="EMBL" id="SMF15700.1"/>
    </source>
</evidence>
<name>A0A1X7DHY1_9BACT</name>
<evidence type="ECO:0000256" key="2">
    <source>
        <dbReference type="ARBA" id="ARBA00022490"/>
    </source>
</evidence>
<evidence type="ECO:0000256" key="4">
    <source>
        <dbReference type="ARBA" id="ARBA00022741"/>
    </source>
</evidence>
<dbReference type="Pfam" id="PF20974">
    <property type="entry name" value="tRNA-synt_1c_C2"/>
    <property type="match status" value="1"/>
</dbReference>
<feature type="binding site" evidence="9">
    <location>
        <position position="216"/>
    </location>
    <ligand>
        <name>L-glutamine</name>
        <dbReference type="ChEBI" id="CHEBI:58359"/>
    </ligand>
</feature>
<keyword evidence="3 9" id="KW-0436">Ligase</keyword>
<feature type="binding site" evidence="9">
    <location>
        <begin position="264"/>
        <end position="265"/>
    </location>
    <ligand>
        <name>ATP</name>
        <dbReference type="ChEBI" id="CHEBI:30616"/>
    </ligand>
</feature>
<evidence type="ECO:0000256" key="7">
    <source>
        <dbReference type="ARBA" id="ARBA00023146"/>
    </source>
</evidence>
<dbReference type="InterPro" id="IPR020056">
    <property type="entry name" value="Rbsml_bL25/Gln-tRNA_synth_N"/>
</dbReference>
<evidence type="ECO:0000256" key="8">
    <source>
        <dbReference type="ARBA" id="ARBA00048270"/>
    </source>
</evidence>
<dbReference type="Gene3D" id="2.40.240.10">
    <property type="entry name" value="Ribosomal Protein L25, Chain P"/>
    <property type="match status" value="2"/>
</dbReference>